<dbReference type="Pfam" id="PF08281">
    <property type="entry name" value="Sigma70_r4_2"/>
    <property type="match status" value="1"/>
</dbReference>
<evidence type="ECO:0000256" key="4">
    <source>
        <dbReference type="ARBA" id="ARBA00023163"/>
    </source>
</evidence>
<comment type="similarity">
    <text evidence="1">Belongs to the sigma-70 factor family. ECF subfamily.</text>
</comment>
<evidence type="ECO:0000259" key="5">
    <source>
        <dbReference type="Pfam" id="PF04542"/>
    </source>
</evidence>
<gene>
    <name evidence="7" type="ORF">D9O36_00890</name>
</gene>
<dbReference type="InterPro" id="IPR014327">
    <property type="entry name" value="RNA_pol_sigma70_bacteroid"/>
</dbReference>
<dbReference type="RefSeq" id="WP_155598463.1">
    <property type="nucleotide sequence ID" value="NZ_RCNR01000001.1"/>
</dbReference>
<dbReference type="Gene3D" id="1.10.1740.10">
    <property type="match status" value="1"/>
</dbReference>
<keyword evidence="2" id="KW-0805">Transcription regulation</keyword>
<evidence type="ECO:0000256" key="1">
    <source>
        <dbReference type="ARBA" id="ARBA00010641"/>
    </source>
</evidence>
<dbReference type="InterPro" id="IPR039425">
    <property type="entry name" value="RNA_pol_sigma-70-like"/>
</dbReference>
<dbReference type="Proteomes" id="UP000540519">
    <property type="component" value="Unassembled WGS sequence"/>
</dbReference>
<dbReference type="GO" id="GO:0006352">
    <property type="term" value="P:DNA-templated transcription initiation"/>
    <property type="evidence" value="ECO:0007669"/>
    <property type="project" value="InterPro"/>
</dbReference>
<dbReference type="InterPro" id="IPR036388">
    <property type="entry name" value="WH-like_DNA-bd_sf"/>
</dbReference>
<evidence type="ECO:0000313" key="8">
    <source>
        <dbReference type="Proteomes" id="UP000540519"/>
    </source>
</evidence>
<reference evidence="7 8" key="1">
    <citation type="journal article" date="2019" name="Mar. Drugs">
        <title>Comparative Genomics and CAZyme Genome Repertoires of Marine Zobellia amurskyensis KMM 3526(T) and Zobellia laminariae KMM 3676(T).</title>
        <authorList>
            <person name="Chernysheva N."/>
            <person name="Bystritskaya E."/>
            <person name="Stenkova A."/>
            <person name="Golovkin I."/>
            <person name="Nedashkovskaya O."/>
            <person name="Isaeva M."/>
        </authorList>
    </citation>
    <scope>NUCLEOTIDE SEQUENCE [LARGE SCALE GENOMIC DNA]</scope>
    <source>
        <strain evidence="7 8">KMM 3526</strain>
    </source>
</reference>
<organism evidence="7 8">
    <name type="scientific">Zobellia amurskyensis</name>
    <dbReference type="NCBI Taxonomy" id="248905"/>
    <lineage>
        <taxon>Bacteria</taxon>
        <taxon>Pseudomonadati</taxon>
        <taxon>Bacteroidota</taxon>
        <taxon>Flavobacteriia</taxon>
        <taxon>Flavobacteriales</taxon>
        <taxon>Flavobacteriaceae</taxon>
        <taxon>Zobellia</taxon>
    </lineage>
</organism>
<dbReference type="InterPro" id="IPR007627">
    <property type="entry name" value="RNA_pol_sigma70_r2"/>
</dbReference>
<dbReference type="Gene3D" id="1.10.10.10">
    <property type="entry name" value="Winged helix-like DNA-binding domain superfamily/Winged helix DNA-binding domain"/>
    <property type="match status" value="1"/>
</dbReference>
<keyword evidence="8" id="KW-1185">Reference proteome</keyword>
<feature type="domain" description="RNA polymerase sigma-70 region 2" evidence="5">
    <location>
        <begin position="21"/>
        <end position="87"/>
    </location>
</feature>
<comment type="caution">
    <text evidence="7">The sequence shown here is derived from an EMBL/GenBank/DDBJ whole genome shotgun (WGS) entry which is preliminary data.</text>
</comment>
<dbReference type="SUPFAM" id="SSF88946">
    <property type="entry name" value="Sigma2 domain of RNA polymerase sigma factors"/>
    <property type="match status" value="1"/>
</dbReference>
<dbReference type="InterPro" id="IPR013249">
    <property type="entry name" value="RNA_pol_sigma70_r4_t2"/>
</dbReference>
<feature type="domain" description="RNA polymerase sigma factor 70 region 4 type 2" evidence="6">
    <location>
        <begin position="117"/>
        <end position="165"/>
    </location>
</feature>
<dbReference type="Pfam" id="PF04542">
    <property type="entry name" value="Sigma70_r2"/>
    <property type="match status" value="1"/>
</dbReference>
<dbReference type="PANTHER" id="PTHR43133:SF46">
    <property type="entry name" value="RNA POLYMERASE SIGMA-70 FACTOR ECF SUBFAMILY"/>
    <property type="match status" value="1"/>
</dbReference>
<dbReference type="NCBIfam" id="TIGR02937">
    <property type="entry name" value="sigma70-ECF"/>
    <property type="match status" value="1"/>
</dbReference>
<dbReference type="InterPro" id="IPR013324">
    <property type="entry name" value="RNA_pol_sigma_r3/r4-like"/>
</dbReference>
<protein>
    <submittedName>
        <fullName evidence="7">RNA polymerase sigma-70 factor</fullName>
    </submittedName>
</protein>
<dbReference type="PANTHER" id="PTHR43133">
    <property type="entry name" value="RNA POLYMERASE ECF-TYPE SIGMA FACTO"/>
    <property type="match status" value="1"/>
</dbReference>
<dbReference type="GO" id="GO:0016987">
    <property type="term" value="F:sigma factor activity"/>
    <property type="evidence" value="ECO:0007669"/>
    <property type="project" value="UniProtKB-KW"/>
</dbReference>
<dbReference type="SUPFAM" id="SSF88659">
    <property type="entry name" value="Sigma3 and sigma4 domains of RNA polymerase sigma factors"/>
    <property type="match status" value="1"/>
</dbReference>
<dbReference type="InterPro" id="IPR013325">
    <property type="entry name" value="RNA_pol_sigma_r2"/>
</dbReference>
<keyword evidence="4" id="KW-0804">Transcription</keyword>
<evidence type="ECO:0000259" key="6">
    <source>
        <dbReference type="Pfam" id="PF08281"/>
    </source>
</evidence>
<dbReference type="EMBL" id="RCNR01000001">
    <property type="protein sequence ID" value="MUH34384.1"/>
    <property type="molecule type" value="Genomic_DNA"/>
</dbReference>
<evidence type="ECO:0000313" key="7">
    <source>
        <dbReference type="EMBL" id="MUH34384.1"/>
    </source>
</evidence>
<accession>A0A7X3CZ90</accession>
<dbReference type="InterPro" id="IPR014284">
    <property type="entry name" value="RNA_pol_sigma-70_dom"/>
</dbReference>
<name>A0A7X3CZ90_9FLAO</name>
<dbReference type="OrthoDB" id="1100095at2"/>
<keyword evidence="3" id="KW-0731">Sigma factor</keyword>
<evidence type="ECO:0000256" key="3">
    <source>
        <dbReference type="ARBA" id="ARBA00023082"/>
    </source>
</evidence>
<sequence length="183" mass="21953">MDEQKLVRKMQSGNAEAYRYLFSEYYDWLCNYIFKMCNNRYLAEDIVQDTLVHLWEKRAQLQIRGSVKNYLFKCCYHQFLQHVRTKKINFDTLDKIKWEVIADTAYERDRVDIKLENLNVLISQLPPRCKEVFVQNKLEKKKYKQIALDMGISIKTVENQMSKALHFLRQHATVFLLLSLAFV</sequence>
<dbReference type="GO" id="GO:0003677">
    <property type="term" value="F:DNA binding"/>
    <property type="evidence" value="ECO:0007669"/>
    <property type="project" value="InterPro"/>
</dbReference>
<proteinExistence type="inferred from homology"/>
<dbReference type="AlphaFoldDB" id="A0A7X3CZ90"/>
<evidence type="ECO:0000256" key="2">
    <source>
        <dbReference type="ARBA" id="ARBA00023015"/>
    </source>
</evidence>
<dbReference type="NCBIfam" id="TIGR02985">
    <property type="entry name" value="Sig70_bacteroi1"/>
    <property type="match status" value="1"/>
</dbReference>